<comment type="caution">
    <text evidence="8">The sequence shown here is derived from an EMBL/GenBank/DDBJ whole genome shotgun (WGS) entry which is preliminary data.</text>
</comment>
<dbReference type="Pfam" id="PF03462">
    <property type="entry name" value="PCRF"/>
    <property type="match status" value="1"/>
</dbReference>
<feature type="domain" description="Peptide chain release factor" evidence="7">
    <location>
        <begin position="87"/>
        <end position="201"/>
    </location>
</feature>
<dbReference type="InterPro" id="IPR005139">
    <property type="entry name" value="PCRF"/>
</dbReference>
<keyword evidence="2" id="KW-0488">Methylation</keyword>
<dbReference type="EMBL" id="BPLF01000003">
    <property type="protein sequence ID" value="GIX63914.1"/>
    <property type="molecule type" value="Genomic_DNA"/>
</dbReference>
<name>A0AAV4LZG7_BABCB</name>
<keyword evidence="9" id="KW-1185">Reference proteome</keyword>
<evidence type="ECO:0000259" key="6">
    <source>
        <dbReference type="Pfam" id="PF00472"/>
    </source>
</evidence>
<evidence type="ECO:0000259" key="7">
    <source>
        <dbReference type="Pfam" id="PF03462"/>
    </source>
</evidence>
<feature type="chain" id="PRO_5043697025" evidence="5">
    <location>
        <begin position="22"/>
        <end position="349"/>
    </location>
</feature>
<dbReference type="Pfam" id="PF00472">
    <property type="entry name" value="RF-1"/>
    <property type="match status" value="1"/>
</dbReference>
<proteinExistence type="inferred from homology"/>
<sequence>MLVSLCRLVAFAWAAFVLCSAGCAHKPRQPRSAASGAAFHPFPVLLAAIAATTLIRGASSHTRTTEARYAASFLSPATPRPRLPALRAAQSRVAVEIRPGVGGAEATLWAQELAKTFKRFCVAKKCVVREESSGNTTVLRISGDDRNFTDHGCSGLEERFLREAGIHQVKRVPASEKAVGLAAAALTDLAQGRMHSSTATVAVLPTELTETRFDDILSQVVIDPRDIEWKTCRSSGAGGQNVNKVETAAALRHKPTGIRIECQEERTQSKNKEIALERLRQQLARERESDALEDAQSRRRSQIKRARRSERLKTYFFNTHQIINDRCGCKYNLNDFLRCRLENVDCDHF</sequence>
<feature type="domain" description="Prokaryotic-type class I peptide chain release factors" evidence="6">
    <location>
        <begin position="219"/>
        <end position="325"/>
    </location>
</feature>
<dbReference type="AlphaFoldDB" id="A0AAV4LZG7"/>
<feature type="coiled-coil region" evidence="4">
    <location>
        <begin position="262"/>
        <end position="289"/>
    </location>
</feature>
<dbReference type="GO" id="GO:0005737">
    <property type="term" value="C:cytoplasm"/>
    <property type="evidence" value="ECO:0007669"/>
    <property type="project" value="UniProtKB-ARBA"/>
</dbReference>
<keyword evidence="5" id="KW-0732">Signal</keyword>
<evidence type="ECO:0000256" key="3">
    <source>
        <dbReference type="ARBA" id="ARBA00022917"/>
    </source>
</evidence>
<dbReference type="SUPFAM" id="SSF75620">
    <property type="entry name" value="Release factor"/>
    <property type="match status" value="1"/>
</dbReference>
<dbReference type="PANTHER" id="PTHR43804:SF7">
    <property type="entry name" value="LD18447P"/>
    <property type="match status" value="1"/>
</dbReference>
<dbReference type="Gene3D" id="3.30.160.20">
    <property type="match status" value="1"/>
</dbReference>
<dbReference type="PANTHER" id="PTHR43804">
    <property type="entry name" value="LD18447P"/>
    <property type="match status" value="1"/>
</dbReference>
<gene>
    <name evidence="8" type="ORF">BcabD6B2_33490</name>
</gene>
<comment type="similarity">
    <text evidence="1">Belongs to the prokaryotic/mitochondrial release factor family.</text>
</comment>
<dbReference type="Gene3D" id="3.30.70.1660">
    <property type="match status" value="1"/>
</dbReference>
<evidence type="ECO:0000256" key="2">
    <source>
        <dbReference type="ARBA" id="ARBA00022481"/>
    </source>
</evidence>
<protein>
    <submittedName>
        <fullName evidence="8">Peptide chain release factor 1</fullName>
    </submittedName>
</protein>
<dbReference type="RefSeq" id="XP_067715983.1">
    <property type="nucleotide sequence ID" value="XM_067859882.1"/>
</dbReference>
<dbReference type="InterPro" id="IPR000352">
    <property type="entry name" value="Pep_chain_release_fac_I"/>
</dbReference>
<dbReference type="GO" id="GO:0003747">
    <property type="term" value="F:translation release factor activity"/>
    <property type="evidence" value="ECO:0007669"/>
    <property type="project" value="InterPro"/>
</dbReference>
<dbReference type="InterPro" id="IPR045853">
    <property type="entry name" value="Pep_chain_release_fac_I_sf"/>
</dbReference>
<keyword evidence="3" id="KW-0648">Protein biosynthesis</keyword>
<dbReference type="GeneID" id="94195395"/>
<keyword evidence="4" id="KW-0175">Coiled coil</keyword>
<accession>A0AAV4LZG7</accession>
<evidence type="ECO:0000256" key="4">
    <source>
        <dbReference type="SAM" id="Coils"/>
    </source>
</evidence>
<reference evidence="8 9" key="1">
    <citation type="submission" date="2021-06" db="EMBL/GenBank/DDBJ databases">
        <title>Genome sequence of Babesia caballi.</title>
        <authorList>
            <person name="Yamagishi J."/>
            <person name="Kidaka T."/>
            <person name="Ochi A."/>
        </authorList>
    </citation>
    <scope>NUCLEOTIDE SEQUENCE [LARGE SCALE GENOMIC DNA]</scope>
    <source>
        <strain evidence="8">USDA-D6B2</strain>
    </source>
</reference>
<dbReference type="InterPro" id="IPR050057">
    <property type="entry name" value="Prokaryotic/Mito_RF"/>
</dbReference>
<evidence type="ECO:0000256" key="5">
    <source>
        <dbReference type="SAM" id="SignalP"/>
    </source>
</evidence>
<feature type="signal peptide" evidence="5">
    <location>
        <begin position="1"/>
        <end position="21"/>
    </location>
</feature>
<dbReference type="Proteomes" id="UP001497744">
    <property type="component" value="Unassembled WGS sequence"/>
</dbReference>
<evidence type="ECO:0000313" key="8">
    <source>
        <dbReference type="EMBL" id="GIX63914.1"/>
    </source>
</evidence>
<evidence type="ECO:0000256" key="1">
    <source>
        <dbReference type="ARBA" id="ARBA00010835"/>
    </source>
</evidence>
<organism evidence="8 9">
    <name type="scientific">Babesia caballi</name>
    <dbReference type="NCBI Taxonomy" id="5871"/>
    <lineage>
        <taxon>Eukaryota</taxon>
        <taxon>Sar</taxon>
        <taxon>Alveolata</taxon>
        <taxon>Apicomplexa</taxon>
        <taxon>Aconoidasida</taxon>
        <taxon>Piroplasmida</taxon>
        <taxon>Babesiidae</taxon>
        <taxon>Babesia</taxon>
    </lineage>
</organism>
<evidence type="ECO:0000313" key="9">
    <source>
        <dbReference type="Proteomes" id="UP001497744"/>
    </source>
</evidence>